<evidence type="ECO:0000313" key="5">
    <source>
        <dbReference type="EMBL" id="SPC82021.1"/>
    </source>
</evidence>
<name>A0A2N9F552_FAGSY</name>
<evidence type="ECO:0000256" key="3">
    <source>
        <dbReference type="SAM" id="SignalP"/>
    </source>
</evidence>
<dbReference type="SUPFAM" id="SSF47699">
    <property type="entry name" value="Bifunctional inhibitor/lipid-transfer protein/seed storage 2S albumin"/>
    <property type="match status" value="1"/>
</dbReference>
<evidence type="ECO:0000259" key="4">
    <source>
        <dbReference type="SMART" id="SM00499"/>
    </source>
</evidence>
<keyword evidence="3" id="KW-0732">Signal</keyword>
<dbReference type="PANTHER" id="PTHR33214">
    <property type="entry name" value="BIFUNCTIONAL INHIBITOR/LIPID-TRANSFER PROTEIN/SEED STORAGE 2S ALBUMIN SUPERFAMILY PROTEIN"/>
    <property type="match status" value="1"/>
</dbReference>
<dbReference type="Pfam" id="PF00234">
    <property type="entry name" value="Tryp_alpha_amyl"/>
    <property type="match status" value="1"/>
</dbReference>
<feature type="chain" id="PRO_5014627656" description="Bifunctional inhibitor/plant lipid transfer protein/seed storage helical domain-containing protein" evidence="3">
    <location>
        <begin position="25"/>
        <end position="92"/>
    </location>
</feature>
<evidence type="ECO:0000256" key="2">
    <source>
        <dbReference type="ARBA" id="ARBA00023121"/>
    </source>
</evidence>
<dbReference type="Gene3D" id="1.10.110.10">
    <property type="entry name" value="Plant lipid-transfer and hydrophobic proteins"/>
    <property type="match status" value="1"/>
</dbReference>
<keyword evidence="2" id="KW-0446">Lipid-binding</keyword>
<dbReference type="InterPro" id="IPR016140">
    <property type="entry name" value="Bifunc_inhib/LTP/seed_store"/>
</dbReference>
<dbReference type="EMBL" id="OIVN01000555">
    <property type="protein sequence ID" value="SPC82021.1"/>
    <property type="molecule type" value="Genomic_DNA"/>
</dbReference>
<dbReference type="SMART" id="SM00499">
    <property type="entry name" value="AAI"/>
    <property type="match status" value="1"/>
</dbReference>
<dbReference type="PANTHER" id="PTHR33214:SF69">
    <property type="entry name" value="BIFUNCTIONAL INHIBITOR_LIPID-TRANSFER PROTEIN_SEED STORAGE 2S ALBUMIN SUPERFAMILY PROTEIN"/>
    <property type="match status" value="1"/>
</dbReference>
<accession>A0A2N9F552</accession>
<dbReference type="InterPro" id="IPR033872">
    <property type="entry name" value="nsLTP2"/>
</dbReference>
<dbReference type="GO" id="GO:0008289">
    <property type="term" value="F:lipid binding"/>
    <property type="evidence" value="ECO:0007669"/>
    <property type="project" value="UniProtKB-KW"/>
</dbReference>
<gene>
    <name evidence="5" type="ORF">FSB_LOCUS9903</name>
</gene>
<evidence type="ECO:0000256" key="1">
    <source>
        <dbReference type="ARBA" id="ARBA00022448"/>
    </source>
</evidence>
<protein>
    <recommendedName>
        <fullName evidence="4">Bifunctional inhibitor/plant lipid transfer protein/seed storage helical domain-containing protein</fullName>
    </recommendedName>
</protein>
<dbReference type="GO" id="GO:0006869">
    <property type="term" value="P:lipid transport"/>
    <property type="evidence" value="ECO:0007669"/>
    <property type="project" value="InterPro"/>
</dbReference>
<feature type="signal peptide" evidence="3">
    <location>
        <begin position="1"/>
        <end position="24"/>
    </location>
</feature>
<feature type="domain" description="Bifunctional inhibitor/plant lipid transfer protein/seed storage helical" evidence="4">
    <location>
        <begin position="20"/>
        <end position="92"/>
    </location>
</feature>
<organism evidence="5">
    <name type="scientific">Fagus sylvatica</name>
    <name type="common">Beechnut</name>
    <dbReference type="NCBI Taxonomy" id="28930"/>
    <lineage>
        <taxon>Eukaryota</taxon>
        <taxon>Viridiplantae</taxon>
        <taxon>Streptophyta</taxon>
        <taxon>Embryophyta</taxon>
        <taxon>Tracheophyta</taxon>
        <taxon>Spermatophyta</taxon>
        <taxon>Magnoliopsida</taxon>
        <taxon>eudicotyledons</taxon>
        <taxon>Gunneridae</taxon>
        <taxon>Pentapetalae</taxon>
        <taxon>rosids</taxon>
        <taxon>fabids</taxon>
        <taxon>Fagales</taxon>
        <taxon>Fagaceae</taxon>
        <taxon>Fagus</taxon>
    </lineage>
</organism>
<dbReference type="AlphaFoldDB" id="A0A2N9F552"/>
<sequence length="92" mass="9760">MKMSYVAFCLLLALLLGETQVSMGITCNPLELSACASAITSSSAPSAACCSKLKEQRPCLCQYVKNPNLKKLVDSPNARNVANTCGTPFPQC</sequence>
<dbReference type="InterPro" id="IPR036312">
    <property type="entry name" value="Bifun_inhib/LTP/seed_sf"/>
</dbReference>
<keyword evidence="1" id="KW-0813">Transport</keyword>
<proteinExistence type="predicted"/>
<dbReference type="CDD" id="cd01959">
    <property type="entry name" value="nsLTP2"/>
    <property type="match status" value="1"/>
</dbReference>
<reference evidence="5" key="1">
    <citation type="submission" date="2018-02" db="EMBL/GenBank/DDBJ databases">
        <authorList>
            <person name="Cohen D.B."/>
            <person name="Kent A.D."/>
        </authorList>
    </citation>
    <scope>NUCLEOTIDE SEQUENCE</scope>
</reference>